<evidence type="ECO:0000313" key="2">
    <source>
        <dbReference type="EMBL" id="MDT0552281.1"/>
    </source>
</evidence>
<reference evidence="2 3" key="1">
    <citation type="submission" date="2023-09" db="EMBL/GenBank/DDBJ databases">
        <authorList>
            <person name="Rey-Velasco X."/>
        </authorList>
    </citation>
    <scope>NUCLEOTIDE SEQUENCE [LARGE SCALE GENOMIC DNA]</scope>
    <source>
        <strain evidence="2 3">P050</strain>
    </source>
</reference>
<sequence>MSKPLISVIIPTFNRAHVIRTTLDSVIAQSYENWECLVVDDGSSDETIEVLKEYHQIDERIKVYFRPSDRQKGANSCRNFGFEKSNGEYINWLDSDDLWHPNMLQFHLNLMKGNEGKITVTQSSFFYNEKELNKGRLWKENKKENLSMVGMIRFDIGWQTTSCLWLRELLPSKPFDEDLLAAQEWLFHCKQVYSLGIESFIFSNKVLSFIRRSDTSSISNTLVVKKRNPNYLRARNKLLKFFLDSGDSENIQIVLNSLSSLLLKILSHNASNQDLIEFENLLKKINSRKWFFYKLSKRCIIKFKLNTNFSKRLLLRVLKRV</sequence>
<dbReference type="PANTHER" id="PTHR22916">
    <property type="entry name" value="GLYCOSYLTRANSFERASE"/>
    <property type="match status" value="1"/>
</dbReference>
<organism evidence="2 3">
    <name type="scientific">Urechidicola vernalis</name>
    <dbReference type="NCBI Taxonomy" id="3075600"/>
    <lineage>
        <taxon>Bacteria</taxon>
        <taxon>Pseudomonadati</taxon>
        <taxon>Bacteroidota</taxon>
        <taxon>Flavobacteriia</taxon>
        <taxon>Flavobacteriales</taxon>
        <taxon>Flavobacteriaceae</taxon>
        <taxon>Urechidicola</taxon>
    </lineage>
</organism>
<dbReference type="Pfam" id="PF00535">
    <property type="entry name" value="Glycos_transf_2"/>
    <property type="match status" value="1"/>
</dbReference>
<keyword evidence="2" id="KW-0808">Transferase</keyword>
<dbReference type="Gene3D" id="3.90.550.10">
    <property type="entry name" value="Spore Coat Polysaccharide Biosynthesis Protein SpsA, Chain A"/>
    <property type="match status" value="1"/>
</dbReference>
<accession>A0ABU2Y387</accession>
<evidence type="ECO:0000259" key="1">
    <source>
        <dbReference type="Pfam" id="PF00535"/>
    </source>
</evidence>
<dbReference type="PANTHER" id="PTHR22916:SF3">
    <property type="entry name" value="UDP-GLCNAC:BETAGAL BETA-1,3-N-ACETYLGLUCOSAMINYLTRANSFERASE-LIKE PROTEIN 1"/>
    <property type="match status" value="1"/>
</dbReference>
<dbReference type="Proteomes" id="UP001252186">
    <property type="component" value="Unassembled WGS sequence"/>
</dbReference>
<dbReference type="SUPFAM" id="SSF53448">
    <property type="entry name" value="Nucleotide-diphospho-sugar transferases"/>
    <property type="match status" value="1"/>
</dbReference>
<keyword evidence="2" id="KW-0328">Glycosyltransferase</keyword>
<protein>
    <submittedName>
        <fullName evidence="2">Glycosyltransferase family 2 protein</fullName>
        <ecNumber evidence="2">2.4.-.-</ecNumber>
    </submittedName>
</protein>
<dbReference type="GO" id="GO:0016757">
    <property type="term" value="F:glycosyltransferase activity"/>
    <property type="evidence" value="ECO:0007669"/>
    <property type="project" value="UniProtKB-KW"/>
</dbReference>
<keyword evidence="3" id="KW-1185">Reference proteome</keyword>
<dbReference type="CDD" id="cd00761">
    <property type="entry name" value="Glyco_tranf_GTA_type"/>
    <property type="match status" value="1"/>
</dbReference>
<gene>
    <name evidence="2" type="ORF">RM519_03380</name>
</gene>
<dbReference type="InterPro" id="IPR001173">
    <property type="entry name" value="Glyco_trans_2-like"/>
</dbReference>
<name>A0ABU2Y387_9FLAO</name>
<dbReference type="RefSeq" id="WP_311592134.1">
    <property type="nucleotide sequence ID" value="NZ_JAVRHV010000001.1"/>
</dbReference>
<dbReference type="EMBL" id="JAVRHV010000001">
    <property type="protein sequence ID" value="MDT0552281.1"/>
    <property type="molecule type" value="Genomic_DNA"/>
</dbReference>
<feature type="domain" description="Glycosyltransferase 2-like" evidence="1">
    <location>
        <begin position="7"/>
        <end position="136"/>
    </location>
</feature>
<dbReference type="InterPro" id="IPR029044">
    <property type="entry name" value="Nucleotide-diphossugar_trans"/>
</dbReference>
<evidence type="ECO:0000313" key="3">
    <source>
        <dbReference type="Proteomes" id="UP001252186"/>
    </source>
</evidence>
<dbReference type="EC" id="2.4.-.-" evidence="2"/>
<proteinExistence type="predicted"/>
<comment type="caution">
    <text evidence="2">The sequence shown here is derived from an EMBL/GenBank/DDBJ whole genome shotgun (WGS) entry which is preliminary data.</text>
</comment>